<keyword evidence="9 13" id="KW-0413">Isomerase</keyword>
<feature type="domain" description="Phosphoacetylglucosamine mutase AMG1" evidence="19">
    <location>
        <begin position="167"/>
        <end position="268"/>
    </location>
</feature>
<keyword evidence="6 13" id="KW-0479">Metal-binding</keyword>
<feature type="binding site" evidence="15">
    <location>
        <position position="261"/>
    </location>
    <ligand>
        <name>Mg(2+)</name>
        <dbReference type="ChEBI" id="CHEBI:18420"/>
    </ligand>
</feature>
<reference evidence="20 21" key="1">
    <citation type="submission" date="2020-08" db="EMBL/GenBank/DDBJ databases">
        <title>Aphidius gifuensis genome sequencing and assembly.</title>
        <authorList>
            <person name="Du Z."/>
        </authorList>
    </citation>
    <scope>NUCLEOTIDE SEQUENCE [LARGE SCALE GENOMIC DNA]</scope>
    <source>
        <strain evidence="20">YNYX2018</strain>
        <tissue evidence="20">Adults</tissue>
    </source>
</reference>
<keyword evidence="7 13" id="KW-0460">Magnesium</keyword>
<dbReference type="EMBL" id="JACMRX010000001">
    <property type="protein sequence ID" value="KAF7997130.1"/>
    <property type="molecule type" value="Genomic_DNA"/>
</dbReference>
<proteinExistence type="inferred from homology"/>
<evidence type="ECO:0000256" key="5">
    <source>
        <dbReference type="ARBA" id="ARBA00022553"/>
    </source>
</evidence>
<feature type="binding site" evidence="15">
    <location>
        <position position="265"/>
    </location>
    <ligand>
        <name>Mg(2+)</name>
        <dbReference type="ChEBI" id="CHEBI:18420"/>
    </ligand>
</feature>
<dbReference type="Proteomes" id="UP000639338">
    <property type="component" value="Unassembled WGS sequence"/>
</dbReference>
<accession>A0A835CXZ6</accession>
<dbReference type="Pfam" id="PF21404">
    <property type="entry name" value="AMG1_III"/>
    <property type="match status" value="1"/>
</dbReference>
<dbReference type="InterPro" id="IPR016055">
    <property type="entry name" value="A-D-PHexomutase_a/b/a-I/II/III"/>
</dbReference>
<dbReference type="CDD" id="cd03086">
    <property type="entry name" value="PGM3"/>
    <property type="match status" value="1"/>
</dbReference>
<evidence type="ECO:0000256" key="9">
    <source>
        <dbReference type="ARBA" id="ARBA00023235"/>
    </source>
</evidence>
<dbReference type="Pfam" id="PF00408">
    <property type="entry name" value="PGM_PMM_IV"/>
    <property type="match status" value="1"/>
</dbReference>
<evidence type="ECO:0000313" key="20">
    <source>
        <dbReference type="EMBL" id="KAF7997130.1"/>
    </source>
</evidence>
<keyword evidence="21" id="KW-1185">Reference proteome</keyword>
<dbReference type="EC" id="5.4.2.3" evidence="4 13"/>
<feature type="domain" description="Phosphoacetylglucosamine mutase AMG1" evidence="18">
    <location>
        <begin position="282"/>
        <end position="422"/>
    </location>
</feature>
<evidence type="ECO:0000256" key="10">
    <source>
        <dbReference type="ARBA" id="ARBA00023277"/>
    </source>
</evidence>
<comment type="similarity">
    <text evidence="3 13">Belongs to the phosphohexose mutase family.</text>
</comment>
<comment type="catalytic activity">
    <reaction evidence="1 13">
        <text>N-acetyl-alpha-D-glucosamine 1-phosphate = N-acetyl-D-glucosamine 6-phosphate</text>
        <dbReference type="Rhea" id="RHEA:23804"/>
        <dbReference type="ChEBI" id="CHEBI:57513"/>
        <dbReference type="ChEBI" id="CHEBI:57776"/>
        <dbReference type="EC" id="5.4.2.3"/>
    </reaction>
</comment>
<dbReference type="InterPro" id="IPR005844">
    <property type="entry name" value="A-D-PHexomutase_a/b/a-I"/>
</dbReference>
<evidence type="ECO:0000259" key="18">
    <source>
        <dbReference type="Pfam" id="PF21404"/>
    </source>
</evidence>
<dbReference type="UniPathway" id="UPA00113">
    <property type="reaction ID" value="UER00530"/>
</dbReference>
<dbReference type="InterPro" id="IPR016657">
    <property type="entry name" value="PAGM"/>
</dbReference>
<dbReference type="AlphaFoldDB" id="A0A835CXZ6"/>
<organism evidence="20 21">
    <name type="scientific">Aphidius gifuensis</name>
    <name type="common">Parasitoid wasp</name>
    <dbReference type="NCBI Taxonomy" id="684658"/>
    <lineage>
        <taxon>Eukaryota</taxon>
        <taxon>Metazoa</taxon>
        <taxon>Ecdysozoa</taxon>
        <taxon>Arthropoda</taxon>
        <taxon>Hexapoda</taxon>
        <taxon>Insecta</taxon>
        <taxon>Pterygota</taxon>
        <taxon>Neoptera</taxon>
        <taxon>Endopterygota</taxon>
        <taxon>Hymenoptera</taxon>
        <taxon>Apocrita</taxon>
        <taxon>Ichneumonoidea</taxon>
        <taxon>Braconidae</taxon>
        <taxon>Aphidiinae</taxon>
        <taxon>Aphidius</taxon>
    </lineage>
</organism>
<dbReference type="GO" id="GO:0046872">
    <property type="term" value="F:metal ion binding"/>
    <property type="evidence" value="ECO:0007669"/>
    <property type="project" value="UniProtKB-KW"/>
</dbReference>
<dbReference type="Gene3D" id="3.30.310.50">
    <property type="entry name" value="Alpha-D-phosphohexomutase, C-terminal domain"/>
    <property type="match status" value="1"/>
</dbReference>
<dbReference type="Pfam" id="PF02878">
    <property type="entry name" value="PGM_PMM_I"/>
    <property type="match status" value="1"/>
</dbReference>
<dbReference type="InterPro" id="IPR049023">
    <property type="entry name" value="AMG1_II"/>
</dbReference>
<dbReference type="SUPFAM" id="SSF53738">
    <property type="entry name" value="Phosphoglucomutase, first 3 domains"/>
    <property type="match status" value="2"/>
</dbReference>
<comment type="pathway">
    <text evidence="2 13">Nucleotide-sugar biosynthesis; UDP-N-acetyl-alpha-D-glucosamine biosynthesis; N-acetyl-alpha-D-glucosamine 1-phosphate from alpha-D-glucosamine 6-phosphate (route I): step 2/2.</text>
</comment>
<evidence type="ECO:0000256" key="1">
    <source>
        <dbReference type="ARBA" id="ARBA00000558"/>
    </source>
</evidence>
<feature type="binding site" evidence="14">
    <location>
        <position position="492"/>
    </location>
    <ligand>
        <name>substrate</name>
    </ligand>
</feature>
<evidence type="ECO:0000256" key="15">
    <source>
        <dbReference type="PIRSR" id="PIRSR016408-3"/>
    </source>
</evidence>
<evidence type="ECO:0000256" key="3">
    <source>
        <dbReference type="ARBA" id="ARBA00010231"/>
    </source>
</evidence>
<gene>
    <name evidence="20" type="ORF">HCN44_005407</name>
</gene>
<evidence type="ECO:0000259" key="16">
    <source>
        <dbReference type="Pfam" id="PF00408"/>
    </source>
</evidence>
<evidence type="ECO:0000256" key="11">
    <source>
        <dbReference type="ARBA" id="ARBA00060228"/>
    </source>
</evidence>
<evidence type="ECO:0000259" key="17">
    <source>
        <dbReference type="Pfam" id="PF02878"/>
    </source>
</evidence>
<protein>
    <recommendedName>
        <fullName evidence="12 13">Phosphoacetylglucosamine mutase</fullName>
        <shortName evidence="13">PAGM</shortName>
        <ecNumber evidence="4 13">5.4.2.3</ecNumber>
    </recommendedName>
    <alternativeName>
        <fullName evidence="13">Acetylglucosamine phosphomutase</fullName>
    </alternativeName>
    <alternativeName>
        <fullName evidence="13">N-acetylglucosamine-phosphate mutase</fullName>
    </alternativeName>
</protein>
<evidence type="ECO:0000256" key="12">
    <source>
        <dbReference type="ARBA" id="ARBA00070218"/>
    </source>
</evidence>
<dbReference type="Gene3D" id="3.40.120.10">
    <property type="entry name" value="Alpha-D-Glucose-1,6-Bisphosphate, subunit A, domain 3"/>
    <property type="match status" value="3"/>
</dbReference>
<evidence type="ECO:0000256" key="7">
    <source>
        <dbReference type="ARBA" id="ARBA00022842"/>
    </source>
</evidence>
<feature type="binding site" evidence="15">
    <location>
        <position position="263"/>
    </location>
    <ligand>
        <name>Mg(2+)</name>
        <dbReference type="ChEBI" id="CHEBI:18420"/>
    </ligand>
</feature>
<feature type="domain" description="Alpha-D-phosphohexomutase alpha/beta/alpha" evidence="17">
    <location>
        <begin position="105"/>
        <end position="160"/>
    </location>
</feature>
<dbReference type="SUPFAM" id="SSF55957">
    <property type="entry name" value="Phosphoglucomutase, C-terminal domain"/>
    <property type="match status" value="1"/>
</dbReference>
<comment type="caution">
    <text evidence="20">The sequence shown here is derived from an EMBL/GenBank/DDBJ whole genome shotgun (WGS) entry which is preliminary data.</text>
</comment>
<comment type="cofactor">
    <cofactor evidence="13 15">
        <name>Mg(2+)</name>
        <dbReference type="ChEBI" id="CHEBI:18420"/>
    </cofactor>
    <text evidence="13 15">Binds 1 Mg(2+) ion per subunit.</text>
</comment>
<evidence type="ECO:0000256" key="6">
    <source>
        <dbReference type="ARBA" id="ARBA00022723"/>
    </source>
</evidence>
<name>A0A835CXZ6_APHGI</name>
<dbReference type="InterPro" id="IPR036900">
    <property type="entry name" value="A-D-PHexomutase_C_sf"/>
</dbReference>
<dbReference type="Pfam" id="PF21405">
    <property type="entry name" value="AMG1_II"/>
    <property type="match status" value="1"/>
</dbReference>
<feature type="binding site" evidence="14">
    <location>
        <begin position="355"/>
        <end position="357"/>
    </location>
    <ligand>
        <name>substrate</name>
    </ligand>
</feature>
<dbReference type="FunFam" id="3.40.120.10:FF:000015">
    <property type="entry name" value="Phosphoacetylglucosamine mutase"/>
    <property type="match status" value="1"/>
</dbReference>
<dbReference type="PIRSF" id="PIRSF016408">
    <property type="entry name" value="PAGM"/>
    <property type="match status" value="1"/>
</dbReference>
<evidence type="ECO:0000256" key="13">
    <source>
        <dbReference type="PIRNR" id="PIRNR016408"/>
    </source>
</evidence>
<sequence length="529" mass="58630">MNYTEIDHISRSQHPKIYNGFIEYGTAGFRTKSDYLDHLLYRIGILAVLRSKKLEPDNGVKLVDPAGEMLESSWEKIATDLANAADTDLIQYLKTIVNEQNINEDAPAMVIMGRDTRDSGWSLSRSSIDGINAANGTIKDFDIITTPQLHYLVVATNTNGAYGEPTVDGYYAKFVNAFGKTRNSQDNDKYIGKIYLDAANGVGGIAAKRFQEQLENNIIIRIFNNGTGRLNQNCGADYVKIKQLPPVNNPAKAFQRSVSIDGDADRVVYYYTDDNDKFHLLDGDRIATLAAGYLKDIVEETGLIIKLGLVQTAYANGASTSYISELLKIPVACTDTGVKHLHHKAQEFDIGVYFEANGHGTVLFKDSIIQIINKAAENTKLIDEEREAAKKLKNLIDLINQSVGDALSDMLLVEAILYDKGWDIVTWEQSYVDLPSRQLKVKVQDRNLIQTTDAARKCISPIGLQEKINEIVERYPKGRSFVRASGTEDVVRVYAECENSVDVDKLAAEVSLAVYKFANGVGPEPIIPV</sequence>
<evidence type="ECO:0000256" key="14">
    <source>
        <dbReference type="PIRSR" id="PIRSR016408-2"/>
    </source>
</evidence>
<dbReference type="InterPro" id="IPR049022">
    <property type="entry name" value="AMG1_III"/>
</dbReference>
<evidence type="ECO:0000256" key="4">
    <source>
        <dbReference type="ARBA" id="ARBA00012731"/>
    </source>
</evidence>
<evidence type="ECO:0000313" key="21">
    <source>
        <dbReference type="Proteomes" id="UP000639338"/>
    </source>
</evidence>
<dbReference type="GO" id="GO:0006048">
    <property type="term" value="P:UDP-N-acetylglucosamine biosynthetic process"/>
    <property type="evidence" value="ECO:0007669"/>
    <property type="project" value="UniProtKB-UniRule"/>
</dbReference>
<dbReference type="FunFam" id="3.30.310.50:FF:000003">
    <property type="entry name" value="Phosphoacetylglucosamine mutase"/>
    <property type="match status" value="1"/>
</dbReference>
<dbReference type="GO" id="GO:0005975">
    <property type="term" value="P:carbohydrate metabolic process"/>
    <property type="evidence" value="ECO:0007669"/>
    <property type="project" value="InterPro"/>
</dbReference>
<dbReference type="PANTHER" id="PTHR45955:SF1">
    <property type="entry name" value="PHOSPHOACETYLGLUCOSAMINE MUTASE"/>
    <property type="match status" value="1"/>
</dbReference>
<dbReference type="GO" id="GO:0004610">
    <property type="term" value="F:phosphoacetylglucosamine mutase activity"/>
    <property type="evidence" value="ECO:0007669"/>
    <property type="project" value="UniProtKB-UniRule"/>
</dbReference>
<keyword evidence="5" id="KW-0597">Phosphoprotein</keyword>
<evidence type="ECO:0000256" key="8">
    <source>
        <dbReference type="ARBA" id="ARBA00022990"/>
    </source>
</evidence>
<evidence type="ECO:0000259" key="19">
    <source>
        <dbReference type="Pfam" id="PF21405"/>
    </source>
</evidence>
<comment type="function">
    <text evidence="11 13">Catalyzes the conversion of GlcNAc-6-P into GlcNAc-1-P during the synthesis of uridine diphosphate/UDP-GlcNAc, a sugar nucleotide critical to multiple glycosylation pathways including protein N- and O-glycosylation.</text>
</comment>
<dbReference type="OrthoDB" id="1928at2759"/>
<feature type="domain" description="Alpha-D-phosphohexomutase C-terminal" evidence="16">
    <location>
        <begin position="458"/>
        <end position="511"/>
    </location>
</feature>
<keyword evidence="8" id="KW-0007">Acetylation</keyword>
<feature type="binding site" evidence="14">
    <location>
        <begin position="483"/>
        <end position="487"/>
    </location>
    <ligand>
        <name>substrate</name>
    </ligand>
</feature>
<dbReference type="InterPro" id="IPR005843">
    <property type="entry name" value="A-D-PHexomutase_C"/>
</dbReference>
<keyword evidence="10" id="KW-0119">Carbohydrate metabolism</keyword>
<dbReference type="FunFam" id="3.40.120.10:FF:000013">
    <property type="entry name" value="Phosphoacetylglucosamine mutase"/>
    <property type="match status" value="1"/>
</dbReference>
<evidence type="ECO:0000256" key="2">
    <source>
        <dbReference type="ARBA" id="ARBA00004865"/>
    </source>
</evidence>
<dbReference type="PANTHER" id="PTHR45955">
    <property type="entry name" value="PHOSPHOACETYLGLUCOSAMINE MUTASE"/>
    <property type="match status" value="1"/>
</dbReference>